<evidence type="ECO:0000313" key="3">
    <source>
        <dbReference type="Proteomes" id="UP000826234"/>
    </source>
</evidence>
<evidence type="ECO:0000256" key="1">
    <source>
        <dbReference type="SAM" id="MobiDB-lite"/>
    </source>
</evidence>
<feature type="region of interest" description="Disordered" evidence="1">
    <location>
        <begin position="1"/>
        <end position="70"/>
    </location>
</feature>
<keyword evidence="3" id="KW-1185">Reference proteome</keyword>
<dbReference type="EMBL" id="JAIPUX010005290">
    <property type="protein sequence ID" value="KAH0617047.1"/>
    <property type="molecule type" value="Genomic_DNA"/>
</dbReference>
<evidence type="ECO:0000313" key="2">
    <source>
        <dbReference type="EMBL" id="KAH0617047.1"/>
    </source>
</evidence>
<feature type="compositionally biased region" description="Basic and acidic residues" evidence="1">
    <location>
        <begin position="1"/>
        <end position="15"/>
    </location>
</feature>
<proteinExistence type="predicted"/>
<reference evidence="2 3" key="1">
    <citation type="journal article" date="2022" name="Gigascience">
        <title>A chromosome-level genome assembly and annotation of the desert horned lizard, Phrynosoma platyrhinos, provides insight into chromosomal rearrangements among reptiles.</title>
        <authorList>
            <person name="Koochekian N."/>
            <person name="Ascanio A."/>
            <person name="Farleigh K."/>
            <person name="Card D.C."/>
            <person name="Schield D.R."/>
            <person name="Castoe T.A."/>
            <person name="Jezkova T."/>
        </authorList>
    </citation>
    <scope>NUCLEOTIDE SEQUENCE [LARGE SCALE GENOMIC DNA]</scope>
    <source>
        <strain evidence="2">NK-2021</strain>
    </source>
</reference>
<name>A0ABQ7SI96_PHRPL</name>
<protein>
    <submittedName>
        <fullName evidence="2">Uncharacterized protein</fullName>
    </submittedName>
</protein>
<dbReference type="Proteomes" id="UP000826234">
    <property type="component" value="Unassembled WGS sequence"/>
</dbReference>
<sequence>MERRMPKSSIEEKRGVGNWRMRRGGWKGSEAQDLQQQPLHPCRSKEGRSRNATQQQRTHKTTQHAVPLQEGSVSLCNLKEEVEESSNRDTVTRTRTMTTTTRTRTMTTTTKEESSNGEAATKIIIIVIIITTTTYGQERKEEEEEEAESANGEAVTTRTTIITTTTTTTTYGQGRKVLMDQ</sequence>
<accession>A0ABQ7SI96</accession>
<gene>
    <name evidence="2" type="ORF">JD844_028640</name>
</gene>
<feature type="region of interest" description="Disordered" evidence="1">
    <location>
        <begin position="136"/>
        <end position="155"/>
    </location>
</feature>
<comment type="caution">
    <text evidence="2">The sequence shown here is derived from an EMBL/GenBank/DDBJ whole genome shotgun (WGS) entry which is preliminary data.</text>
</comment>
<organism evidence="2 3">
    <name type="scientific">Phrynosoma platyrhinos</name>
    <name type="common">Desert horned lizard</name>
    <dbReference type="NCBI Taxonomy" id="52577"/>
    <lineage>
        <taxon>Eukaryota</taxon>
        <taxon>Metazoa</taxon>
        <taxon>Chordata</taxon>
        <taxon>Craniata</taxon>
        <taxon>Vertebrata</taxon>
        <taxon>Euteleostomi</taxon>
        <taxon>Lepidosauria</taxon>
        <taxon>Squamata</taxon>
        <taxon>Bifurcata</taxon>
        <taxon>Unidentata</taxon>
        <taxon>Episquamata</taxon>
        <taxon>Toxicofera</taxon>
        <taxon>Iguania</taxon>
        <taxon>Phrynosomatidae</taxon>
        <taxon>Phrynosomatinae</taxon>
        <taxon>Phrynosoma</taxon>
    </lineage>
</organism>